<accession>A0A8H4PB98</accession>
<comment type="caution">
    <text evidence="2">The sequence shown here is derived from an EMBL/GenBank/DDBJ whole genome shotgun (WGS) entry which is preliminary data.</text>
</comment>
<keyword evidence="3" id="KW-1185">Reference proteome</keyword>
<gene>
    <name evidence="2" type="ORF">FALBO_6977</name>
</gene>
<dbReference type="EMBL" id="JAADYS010000919">
    <property type="protein sequence ID" value="KAF4466170.1"/>
    <property type="molecule type" value="Genomic_DNA"/>
</dbReference>
<organism evidence="2 3">
    <name type="scientific">Fusarium albosuccineum</name>
    <dbReference type="NCBI Taxonomy" id="1237068"/>
    <lineage>
        <taxon>Eukaryota</taxon>
        <taxon>Fungi</taxon>
        <taxon>Dikarya</taxon>
        <taxon>Ascomycota</taxon>
        <taxon>Pezizomycotina</taxon>
        <taxon>Sordariomycetes</taxon>
        <taxon>Hypocreomycetidae</taxon>
        <taxon>Hypocreales</taxon>
        <taxon>Nectriaceae</taxon>
        <taxon>Fusarium</taxon>
        <taxon>Fusarium decemcellulare species complex</taxon>
    </lineage>
</organism>
<feature type="region of interest" description="Disordered" evidence="1">
    <location>
        <begin position="49"/>
        <end position="79"/>
    </location>
</feature>
<sequence>MVSMGSKTGDGTSKSRLGKCCIWGMARQSNDQIKDTAAVDRTASSNLGVVANRSRRDTLGDSGGGGGGGETNAESERVEATRFPEISQRENRHSKEGFWNKQAGLRRRREAGWRCCDGAGWVGMIDWDKDGIDRTKGGPSSSQQQTFQSPRGGFLWGVVLEVPMREEVVCGGGMYLRDGSWVLGLPGWVLGRYDEAEQPD</sequence>
<evidence type="ECO:0000313" key="2">
    <source>
        <dbReference type="EMBL" id="KAF4466170.1"/>
    </source>
</evidence>
<dbReference type="AlphaFoldDB" id="A0A8H4PB98"/>
<reference evidence="2 3" key="1">
    <citation type="submission" date="2020-01" db="EMBL/GenBank/DDBJ databases">
        <title>Identification and distribution of gene clusters putatively required for synthesis of sphingolipid metabolism inhibitors in phylogenetically diverse species of the filamentous fungus Fusarium.</title>
        <authorList>
            <person name="Kim H.-S."/>
            <person name="Busman M."/>
            <person name="Brown D.W."/>
            <person name="Divon H."/>
            <person name="Uhlig S."/>
            <person name="Proctor R.H."/>
        </authorList>
    </citation>
    <scope>NUCLEOTIDE SEQUENCE [LARGE SCALE GENOMIC DNA]</scope>
    <source>
        <strain evidence="2 3">NRRL 20459</strain>
    </source>
</reference>
<dbReference type="Proteomes" id="UP000554235">
    <property type="component" value="Unassembled WGS sequence"/>
</dbReference>
<proteinExistence type="predicted"/>
<feature type="compositionally biased region" description="Gly residues" evidence="1">
    <location>
        <begin position="61"/>
        <end position="70"/>
    </location>
</feature>
<evidence type="ECO:0000313" key="3">
    <source>
        <dbReference type="Proteomes" id="UP000554235"/>
    </source>
</evidence>
<protein>
    <submittedName>
        <fullName evidence="2">Uncharacterized protein</fullName>
    </submittedName>
</protein>
<name>A0A8H4PB98_9HYPO</name>
<evidence type="ECO:0000256" key="1">
    <source>
        <dbReference type="SAM" id="MobiDB-lite"/>
    </source>
</evidence>